<dbReference type="Pfam" id="PF19263">
    <property type="entry name" value="DUF5906"/>
    <property type="match status" value="1"/>
</dbReference>
<reference evidence="7 8" key="1">
    <citation type="submission" date="2019-06" db="EMBL/GenBank/DDBJ databases">
        <title>Sequencing the genomes of 1000 actinobacteria strains.</title>
        <authorList>
            <person name="Klenk H.-P."/>
        </authorList>
    </citation>
    <scope>NUCLEOTIDE SEQUENCE [LARGE SCALE GENOMIC DNA]</scope>
    <source>
        <strain evidence="7 8">DSM 41695</strain>
    </source>
</reference>
<dbReference type="EMBL" id="VIWV01000002">
    <property type="protein sequence ID" value="TWF74053.1"/>
    <property type="molecule type" value="Genomic_DNA"/>
</dbReference>
<dbReference type="GO" id="GO:0004386">
    <property type="term" value="F:helicase activity"/>
    <property type="evidence" value="ECO:0007669"/>
    <property type="project" value="UniProtKB-KW"/>
</dbReference>
<dbReference type="InterPro" id="IPR014818">
    <property type="entry name" value="Phage/plasmid_primase_P4_C"/>
</dbReference>
<dbReference type="PANTHER" id="PTHR35372">
    <property type="entry name" value="ATP BINDING PROTEIN-RELATED"/>
    <property type="match status" value="1"/>
</dbReference>
<feature type="region of interest" description="Disordered" evidence="5">
    <location>
        <begin position="174"/>
        <end position="195"/>
    </location>
</feature>
<gene>
    <name evidence="7" type="ORF">FHX78_1285</name>
</gene>
<evidence type="ECO:0000259" key="6">
    <source>
        <dbReference type="PROSITE" id="PS51206"/>
    </source>
</evidence>
<feature type="domain" description="SF3 helicase" evidence="6">
    <location>
        <begin position="220"/>
        <end position="379"/>
    </location>
</feature>
<dbReference type="InterPro" id="IPR004968">
    <property type="entry name" value="DNA_primase/NTPase_C"/>
</dbReference>
<dbReference type="NCBIfam" id="TIGR01613">
    <property type="entry name" value="primase_Cterm"/>
    <property type="match status" value="1"/>
</dbReference>
<sequence length="509" mass="55425">MLQGTVSGAEGLLDVTDPAGRAALLAVPATEASRGPDHTSPEQLRAGPGSPGLVPDSLGDRGNAGLFVALHGRDFRYVREQGWYHWSGWRWERDEDDAVLWAVGDMAESMAEVDATGRFTTAALRRNRQRAMSTAGMKAVLAHAKDAPGIALDASSLDADAAALCTPTGVVDLRTGRMMPPDPTGRHHSRSTSVPPADIPTPRWYRFLADTFGDDAEGMRMISFLHELLGYSLTGEVTAQVIPFLYGKGKNGKSVLLEVVMRLLGDYADAAPHDFLMAQTSDGPHTGLAELHGRRMVVCSEFRSGDRLDEARVAALTGSSRITVPRPRRDSFSFRPTHKLWLIGNHWPEVDPGAVVVRRRMRVIPFERMPIDGRKVDNLAAVLVTEEGPGILQWLITGAHRYLNGTRDLAGPGSAATVASTCAEVRDPVGRFLEECCRLDSSLRVEQTQLYGAYRTWCRAEGHVPQSSRTFAVRVREAVGLSTPKNMILSNQRKFYPGIGLVAGVRATV</sequence>
<evidence type="ECO:0000256" key="3">
    <source>
        <dbReference type="ARBA" id="ARBA00022806"/>
    </source>
</evidence>
<dbReference type="PROSITE" id="PS51206">
    <property type="entry name" value="SF3_HELICASE_1"/>
    <property type="match status" value="1"/>
</dbReference>
<dbReference type="PANTHER" id="PTHR35372:SF2">
    <property type="entry name" value="SF3 HELICASE DOMAIN-CONTAINING PROTEIN"/>
    <property type="match status" value="1"/>
</dbReference>
<dbReference type="Pfam" id="PF03288">
    <property type="entry name" value="Pox_D5"/>
    <property type="match status" value="1"/>
</dbReference>
<organism evidence="7 8">
    <name type="scientific">Streptomyces capillispiralis</name>
    <dbReference type="NCBI Taxonomy" id="68182"/>
    <lineage>
        <taxon>Bacteria</taxon>
        <taxon>Bacillati</taxon>
        <taxon>Actinomycetota</taxon>
        <taxon>Actinomycetes</taxon>
        <taxon>Kitasatosporales</taxon>
        <taxon>Streptomycetaceae</taxon>
        <taxon>Streptomyces</taxon>
    </lineage>
</organism>
<dbReference type="InterPro" id="IPR051620">
    <property type="entry name" value="ORF904-like_C"/>
</dbReference>
<dbReference type="SMART" id="SM00885">
    <property type="entry name" value="D5_N"/>
    <property type="match status" value="1"/>
</dbReference>
<feature type="region of interest" description="Disordered" evidence="5">
    <location>
        <begin position="28"/>
        <end position="57"/>
    </location>
</feature>
<dbReference type="GO" id="GO:0016787">
    <property type="term" value="F:hydrolase activity"/>
    <property type="evidence" value="ECO:0007669"/>
    <property type="project" value="UniProtKB-KW"/>
</dbReference>
<dbReference type="Proteomes" id="UP000316603">
    <property type="component" value="Unassembled WGS sequence"/>
</dbReference>
<dbReference type="SUPFAM" id="SSF52540">
    <property type="entry name" value="P-loop containing nucleoside triphosphate hydrolases"/>
    <property type="match status" value="1"/>
</dbReference>
<dbReference type="AlphaFoldDB" id="A0A561SGT5"/>
<evidence type="ECO:0000313" key="7">
    <source>
        <dbReference type="EMBL" id="TWF74053.1"/>
    </source>
</evidence>
<dbReference type="InterPro" id="IPR006500">
    <property type="entry name" value="Helicase_put_C_phage/plasmid"/>
</dbReference>
<keyword evidence="8" id="KW-1185">Reference proteome</keyword>
<keyword evidence="3 7" id="KW-0347">Helicase</keyword>
<dbReference type="GO" id="GO:0005524">
    <property type="term" value="F:ATP binding"/>
    <property type="evidence" value="ECO:0007669"/>
    <property type="project" value="UniProtKB-KW"/>
</dbReference>
<dbReference type="InterPro" id="IPR045455">
    <property type="entry name" value="NrS-1_pol-like_helicase"/>
</dbReference>
<evidence type="ECO:0000256" key="1">
    <source>
        <dbReference type="ARBA" id="ARBA00022741"/>
    </source>
</evidence>
<name>A0A561SGT5_9ACTN</name>
<keyword evidence="1" id="KW-0547">Nucleotide-binding</keyword>
<accession>A0A561SGT5</accession>
<evidence type="ECO:0000313" key="8">
    <source>
        <dbReference type="Proteomes" id="UP000316603"/>
    </source>
</evidence>
<keyword evidence="4" id="KW-0067">ATP-binding</keyword>
<dbReference type="InterPro" id="IPR027417">
    <property type="entry name" value="P-loop_NTPase"/>
</dbReference>
<proteinExistence type="predicted"/>
<protein>
    <submittedName>
        <fullName evidence="7">Putative DNA primase/helicase</fullName>
    </submittedName>
</protein>
<dbReference type="InterPro" id="IPR014015">
    <property type="entry name" value="Helicase_SF3_DNA-vir"/>
</dbReference>
<evidence type="ECO:0000256" key="4">
    <source>
        <dbReference type="ARBA" id="ARBA00022840"/>
    </source>
</evidence>
<evidence type="ECO:0000256" key="5">
    <source>
        <dbReference type="SAM" id="MobiDB-lite"/>
    </source>
</evidence>
<dbReference type="Pfam" id="PF08706">
    <property type="entry name" value="D5_N"/>
    <property type="match status" value="1"/>
</dbReference>
<keyword evidence="2" id="KW-0378">Hydrolase</keyword>
<comment type="caution">
    <text evidence="7">The sequence shown here is derived from an EMBL/GenBank/DDBJ whole genome shotgun (WGS) entry which is preliminary data.</text>
</comment>
<dbReference type="Gene3D" id="3.40.50.300">
    <property type="entry name" value="P-loop containing nucleotide triphosphate hydrolases"/>
    <property type="match status" value="1"/>
</dbReference>
<evidence type="ECO:0000256" key="2">
    <source>
        <dbReference type="ARBA" id="ARBA00022801"/>
    </source>
</evidence>